<dbReference type="EMBL" id="GG738857">
    <property type="protein sequence ID" value="EFC46680.1"/>
    <property type="molecule type" value="Genomic_DNA"/>
</dbReference>
<dbReference type="Proteomes" id="UP000006671">
    <property type="component" value="Unassembled WGS sequence"/>
</dbReference>
<organism evidence="2">
    <name type="scientific">Naegleria gruberi</name>
    <name type="common">Amoeba</name>
    <dbReference type="NCBI Taxonomy" id="5762"/>
    <lineage>
        <taxon>Eukaryota</taxon>
        <taxon>Discoba</taxon>
        <taxon>Heterolobosea</taxon>
        <taxon>Tetramitia</taxon>
        <taxon>Eutetramitia</taxon>
        <taxon>Vahlkampfiidae</taxon>
        <taxon>Naegleria</taxon>
    </lineage>
</organism>
<dbReference type="InParanoid" id="D2V8G6"/>
<dbReference type="OMA" id="GEATINH"/>
<gene>
    <name evidence="1" type="ORF">NAEGRDRAFT_65148</name>
</gene>
<dbReference type="OrthoDB" id="10538135at2759"/>
<dbReference type="GeneID" id="8848825"/>
<keyword evidence="2" id="KW-1185">Reference proteome</keyword>
<dbReference type="RefSeq" id="XP_002679424.1">
    <property type="nucleotide sequence ID" value="XM_002679378.1"/>
</dbReference>
<accession>D2V8G6</accession>
<dbReference type="AlphaFoldDB" id="D2V8G6"/>
<evidence type="ECO:0000313" key="2">
    <source>
        <dbReference type="Proteomes" id="UP000006671"/>
    </source>
</evidence>
<name>D2V8G6_NAEGR</name>
<reference evidence="1 2" key="1">
    <citation type="journal article" date="2010" name="Cell">
        <title>The genome of Naegleria gruberi illuminates early eukaryotic versatility.</title>
        <authorList>
            <person name="Fritz-Laylin L.K."/>
            <person name="Prochnik S.E."/>
            <person name="Ginger M.L."/>
            <person name="Dacks J.B."/>
            <person name="Carpenter M.L."/>
            <person name="Field M.C."/>
            <person name="Kuo A."/>
            <person name="Paredez A."/>
            <person name="Chapman J."/>
            <person name="Pham J."/>
            <person name="Shu S."/>
            <person name="Neupane R."/>
            <person name="Cipriano M."/>
            <person name="Mancuso J."/>
            <person name="Tu H."/>
            <person name="Salamov A."/>
            <person name="Lindquist E."/>
            <person name="Shapiro H."/>
            <person name="Lucas S."/>
            <person name="Grigoriev I.V."/>
            <person name="Cande W.Z."/>
            <person name="Fulton C."/>
            <person name="Rokhsar D.S."/>
            <person name="Dawson S.C."/>
        </authorList>
    </citation>
    <scope>NUCLEOTIDE SEQUENCE [LARGE SCALE GENOMIC DNA]</scope>
    <source>
        <strain evidence="1 2">NEG-M</strain>
    </source>
</reference>
<dbReference type="KEGG" id="ngr:NAEGRDRAFT_65148"/>
<dbReference type="VEuPathDB" id="AmoebaDB:NAEGRDRAFT_65148"/>
<proteinExistence type="predicted"/>
<protein>
    <submittedName>
        <fullName evidence="1">Predicted protein</fullName>
    </submittedName>
</protein>
<sequence>MSQQSSVQSLLFPFLQTYHCGNSECKYYNEEQCLDRPLGEELIDSGISTCLKCFSCDDSLLPCDCCTQLFSIGAKTSPSSNMIKFCSYCSFPNVCHPKWRRHDGFSLSEQEKLQQIKYIQLQIIEHSSGEATINHSEKEYGKHLLDSCPNDDQFTIEMFYRSPLTFGSALKTTLGILTEPKKQFFESDFLMLKSLYASSITKEAKLSKLFENIEKHFVKNTSLHSVLQNINQYILGNVSFPLLPNCSKLNTIKMIFKNQFLIMLETLRLELTTNLLPNIIEPLNEHITEISQLTNEGKLKSTTKIPRPLIYPFGSTPLGETNESQESLFIKKFELWRSLYFQLSTIINLLSTFHPCTSV</sequence>
<evidence type="ECO:0000313" key="1">
    <source>
        <dbReference type="EMBL" id="EFC46680.1"/>
    </source>
</evidence>